<dbReference type="CDD" id="cd00064">
    <property type="entry name" value="FU"/>
    <property type="match status" value="1"/>
</dbReference>
<reference evidence="4 5" key="1">
    <citation type="journal article" date="2023" name="Sci. Data">
        <title>Genome assembly of the Korean intertidal mud-creeper Batillaria attramentaria.</title>
        <authorList>
            <person name="Patra A.K."/>
            <person name="Ho P.T."/>
            <person name="Jun S."/>
            <person name="Lee S.J."/>
            <person name="Kim Y."/>
            <person name="Won Y.J."/>
        </authorList>
    </citation>
    <scope>NUCLEOTIDE SEQUENCE [LARGE SCALE GENOMIC DNA]</scope>
    <source>
        <strain evidence="4">Wonlab-2016</strain>
    </source>
</reference>
<dbReference type="Gene3D" id="2.60.220.30">
    <property type="match status" value="1"/>
</dbReference>
<evidence type="ECO:0000256" key="2">
    <source>
        <dbReference type="SAM" id="Phobius"/>
    </source>
</evidence>
<feature type="compositionally biased region" description="Low complexity" evidence="1">
    <location>
        <begin position="25"/>
        <end position="34"/>
    </location>
</feature>
<keyword evidence="2" id="KW-0472">Membrane</keyword>
<dbReference type="InterPro" id="IPR006212">
    <property type="entry name" value="Furin_repeat"/>
</dbReference>
<gene>
    <name evidence="4" type="ORF">BaRGS_00029389</name>
</gene>
<dbReference type="SUPFAM" id="SSF57184">
    <property type="entry name" value="Growth factor receptor domain"/>
    <property type="match status" value="1"/>
</dbReference>
<evidence type="ECO:0000313" key="5">
    <source>
        <dbReference type="Proteomes" id="UP001519460"/>
    </source>
</evidence>
<protein>
    <recommendedName>
        <fullName evidence="3">ZU5 domain-containing protein</fullName>
    </recommendedName>
</protein>
<dbReference type="EMBL" id="JACVVK020000304">
    <property type="protein sequence ID" value="KAK7479397.1"/>
    <property type="molecule type" value="Genomic_DNA"/>
</dbReference>
<feature type="domain" description="ZU5" evidence="3">
    <location>
        <begin position="393"/>
        <end position="484"/>
    </location>
</feature>
<dbReference type="Pfam" id="PF00791">
    <property type="entry name" value="ZU5"/>
    <property type="match status" value="1"/>
</dbReference>
<feature type="compositionally biased region" description="Basic residues" evidence="1">
    <location>
        <begin position="197"/>
        <end position="208"/>
    </location>
</feature>
<feature type="region of interest" description="Disordered" evidence="1">
    <location>
        <begin position="822"/>
        <end position="869"/>
    </location>
</feature>
<dbReference type="InterPro" id="IPR009030">
    <property type="entry name" value="Growth_fac_rcpt_cys_sf"/>
</dbReference>
<dbReference type="AlphaFoldDB" id="A0ABD0JWQ0"/>
<comment type="caution">
    <text evidence="4">The sequence shown here is derived from an EMBL/GenBank/DDBJ whole genome shotgun (WGS) entry which is preliminary data.</text>
</comment>
<keyword evidence="2" id="KW-1133">Transmembrane helix</keyword>
<feature type="transmembrane region" description="Helical" evidence="2">
    <location>
        <begin position="112"/>
        <end position="131"/>
    </location>
</feature>
<feature type="region of interest" description="Disordered" evidence="1">
    <location>
        <begin position="18"/>
        <end position="40"/>
    </location>
</feature>
<feature type="compositionally biased region" description="Basic and acidic residues" evidence="1">
    <location>
        <begin position="149"/>
        <end position="168"/>
    </location>
</feature>
<organism evidence="4 5">
    <name type="scientific">Batillaria attramentaria</name>
    <dbReference type="NCBI Taxonomy" id="370345"/>
    <lineage>
        <taxon>Eukaryota</taxon>
        <taxon>Metazoa</taxon>
        <taxon>Spiralia</taxon>
        <taxon>Lophotrochozoa</taxon>
        <taxon>Mollusca</taxon>
        <taxon>Gastropoda</taxon>
        <taxon>Caenogastropoda</taxon>
        <taxon>Sorbeoconcha</taxon>
        <taxon>Cerithioidea</taxon>
        <taxon>Batillariidae</taxon>
        <taxon>Batillaria</taxon>
    </lineage>
</organism>
<accession>A0ABD0JWQ0</accession>
<evidence type="ECO:0000259" key="3">
    <source>
        <dbReference type="Pfam" id="PF00791"/>
    </source>
</evidence>
<dbReference type="Gene3D" id="2.10.220.10">
    <property type="entry name" value="Hormone Receptor, Insulin-like Growth Factor Receptor 1, Chain A, domain 2"/>
    <property type="match status" value="1"/>
</dbReference>
<keyword evidence="5" id="KW-1185">Reference proteome</keyword>
<keyword evidence="2" id="KW-0812">Transmembrane</keyword>
<dbReference type="InterPro" id="IPR000906">
    <property type="entry name" value="ZU5_dom"/>
</dbReference>
<dbReference type="SMART" id="SM00261">
    <property type="entry name" value="FU"/>
    <property type="match status" value="1"/>
</dbReference>
<sequence length="869" mass="97410">MISMRQCDEIAVEVATQPEPLMTRSESASSSGPSRETFVTTGDPVKHIVQNATALYKVTCLPCDPACRGCTGHGPANCTACADEYVKDQRSEGKCVRKTDEEGKAKSIRVPLIVGSSVGGAVFLLTILLIVCVCRCIRRRKQNLESETSPERPIEDAKERTTGKKEQTTVHGSHPHTGRPLSVVWWRNRFNRQSNPYHKHPTAKKARRSTFPDEGRTAGEIPEAASVHVYENDAFEPPEDLQNLPQREASGLQNTEQQNEMGDEYSVIGCVESMQENSESVDSTSNGIGDEDLYQNISPTVKFHGASRGPDDRQIRGNAVSRIYQNVEELTAGNNTVNTLDSGYGTLKTGQEIESEHKKHQQLINSHTKSDRQYETVLKFGKPMFSQDWQFSEKFASTGGWLGGGRSDVWLQVPEGTITEGSQVTIKRAVSTRLDEIENKLNRKLQKDEYIASPVVEYDAGPKFVSKKPMCIVLPHFLNSLNESVNVYRVRRKKGRGYVLQTLKQVGRDELNEESAQASIASTGVYYFSDKGRIHILTCHFSGYFCTHCGENFTSPELHLEVHAKYCSERKRPVAEVRLDIWDSRFNIQDFRQNRPEQDSFHFKGMRQMDVKTLPALSKDENLSLIELGVRLELEESDTIWEHKRKYPSQRTIEMKQLVPCNCRPRFPHRVDWHLTTKSDGARGQVECSVDVGYVRISADARSSQLPFDYLSRPKYVTIDVCVGPESKESGAAPGHVARVAERAPSASPRQEVQRHNLSALPVPQRASTEAGLVAKDRQIQYRTPSRENQPAPSPSLHHVNIGTVQYLDIRGDSVGWNPHAQQTQFAPDGAPGTDPRRASLGNQEPLYMNVREYRAPVPASDDNPQREV</sequence>
<evidence type="ECO:0000256" key="1">
    <source>
        <dbReference type="SAM" id="MobiDB-lite"/>
    </source>
</evidence>
<feature type="region of interest" description="Disordered" evidence="1">
    <location>
        <begin position="145"/>
        <end position="178"/>
    </location>
</feature>
<dbReference type="Proteomes" id="UP001519460">
    <property type="component" value="Unassembled WGS sequence"/>
</dbReference>
<name>A0ABD0JWQ0_9CAEN</name>
<feature type="region of interest" description="Disordered" evidence="1">
    <location>
        <begin position="195"/>
        <end position="217"/>
    </location>
</feature>
<proteinExistence type="predicted"/>
<feature type="region of interest" description="Disordered" evidence="1">
    <location>
        <begin position="728"/>
        <end position="755"/>
    </location>
</feature>
<evidence type="ECO:0000313" key="4">
    <source>
        <dbReference type="EMBL" id="KAK7479397.1"/>
    </source>
</evidence>